<proteinExistence type="predicted"/>
<evidence type="ECO:0000313" key="3">
    <source>
        <dbReference type="Proteomes" id="UP001176521"/>
    </source>
</evidence>
<name>A0AAN6G801_9BASI</name>
<keyword evidence="3" id="KW-1185">Reference proteome</keyword>
<keyword evidence="1" id="KW-1133">Transmembrane helix</keyword>
<dbReference type="AlphaFoldDB" id="A0AAN6G801"/>
<dbReference type="Proteomes" id="UP001176521">
    <property type="component" value="Unassembled WGS sequence"/>
</dbReference>
<gene>
    <name evidence="2" type="ORF">OC842_006367</name>
</gene>
<organism evidence="2 3">
    <name type="scientific">Tilletia horrida</name>
    <dbReference type="NCBI Taxonomy" id="155126"/>
    <lineage>
        <taxon>Eukaryota</taxon>
        <taxon>Fungi</taxon>
        <taxon>Dikarya</taxon>
        <taxon>Basidiomycota</taxon>
        <taxon>Ustilaginomycotina</taxon>
        <taxon>Exobasidiomycetes</taxon>
        <taxon>Tilletiales</taxon>
        <taxon>Tilletiaceae</taxon>
        <taxon>Tilletia</taxon>
    </lineage>
</organism>
<evidence type="ECO:0000256" key="1">
    <source>
        <dbReference type="SAM" id="Phobius"/>
    </source>
</evidence>
<keyword evidence="1" id="KW-0472">Membrane</keyword>
<evidence type="ECO:0000313" key="2">
    <source>
        <dbReference type="EMBL" id="KAK0522771.1"/>
    </source>
</evidence>
<sequence>MSETRYFSPYFLDANGTIPMCPKGPGNANVTFVDPSAVTSTTRRCGFHGANNTAVLTKCCTPGAPIEVSGHPGPCGFLCAYNGTLTDWATCLGDSSLEPFCLSSQLSDAAAGAAVRRRGDKHVTTNSLRWSTLLVTVLMFACLLPSVAAFPSRSSLSALLPMRRASTLQCDQVANMSDPYLARSSSVRGDDDSNSNFYINTTSSTSQPFVSPSHTLKNAIYSTFSERAGTAEHICSLIYPAPDTTCTLGLNKALTTSYEAFSPNGTKTMAFFLDRGYWCVDANLTSCSDSGATYRGTFCASHLQNSSTPLAWWSSIGEKDRYLPFQSSP</sequence>
<feature type="transmembrane region" description="Helical" evidence="1">
    <location>
        <begin position="127"/>
        <end position="150"/>
    </location>
</feature>
<accession>A0AAN6G801</accession>
<keyword evidence="1" id="KW-0812">Transmembrane</keyword>
<protein>
    <submittedName>
        <fullName evidence="2">Uncharacterized protein</fullName>
    </submittedName>
</protein>
<reference evidence="2" key="1">
    <citation type="journal article" date="2023" name="PhytoFront">
        <title>Draft Genome Resources of Seven Strains of Tilletia horrida, Causal Agent of Kernel Smut of Rice.</title>
        <authorList>
            <person name="Khanal S."/>
            <person name="Antony Babu S."/>
            <person name="Zhou X.G."/>
        </authorList>
    </citation>
    <scope>NUCLEOTIDE SEQUENCE</scope>
    <source>
        <strain evidence="2">TX3</strain>
    </source>
</reference>
<comment type="caution">
    <text evidence="2">The sequence shown here is derived from an EMBL/GenBank/DDBJ whole genome shotgun (WGS) entry which is preliminary data.</text>
</comment>
<dbReference type="EMBL" id="JAPDMQ010000562">
    <property type="protein sequence ID" value="KAK0522771.1"/>
    <property type="molecule type" value="Genomic_DNA"/>
</dbReference>